<keyword evidence="4" id="KW-0808">Transferase</keyword>
<evidence type="ECO:0000256" key="8">
    <source>
        <dbReference type="SAM" id="MobiDB-lite"/>
    </source>
</evidence>
<evidence type="ECO:0000256" key="5">
    <source>
        <dbReference type="ARBA" id="ARBA00022692"/>
    </source>
</evidence>
<comment type="caution">
    <text evidence="11">The sequence shown here is derived from an EMBL/GenBank/DDBJ whole genome shotgun (WGS) entry which is preliminary data.</text>
</comment>
<feature type="transmembrane region" description="Helical" evidence="9">
    <location>
        <begin position="147"/>
        <end position="165"/>
    </location>
</feature>
<feature type="transmembrane region" description="Helical" evidence="9">
    <location>
        <begin position="215"/>
        <end position="234"/>
    </location>
</feature>
<comment type="subcellular location">
    <subcellularLocation>
        <location evidence="1">Cell membrane</location>
        <topology evidence="1">Multi-pass membrane protein</topology>
    </subcellularLocation>
</comment>
<dbReference type="InterPro" id="IPR038731">
    <property type="entry name" value="RgtA/B/C-like"/>
</dbReference>
<evidence type="ECO:0000256" key="1">
    <source>
        <dbReference type="ARBA" id="ARBA00004651"/>
    </source>
</evidence>
<evidence type="ECO:0000256" key="9">
    <source>
        <dbReference type="SAM" id="Phobius"/>
    </source>
</evidence>
<dbReference type="EMBL" id="JANUGX010000031">
    <property type="protein sequence ID" value="MCS0591820.1"/>
    <property type="molecule type" value="Genomic_DNA"/>
</dbReference>
<feature type="transmembrane region" description="Helical" evidence="9">
    <location>
        <begin position="308"/>
        <end position="330"/>
    </location>
</feature>
<feature type="compositionally biased region" description="Basic and acidic residues" evidence="8">
    <location>
        <begin position="1"/>
        <end position="11"/>
    </location>
</feature>
<keyword evidence="5 9" id="KW-0812">Transmembrane</keyword>
<accession>A0ABT2ACI7</accession>
<dbReference type="PANTHER" id="PTHR33908">
    <property type="entry name" value="MANNOSYLTRANSFERASE YKCB-RELATED"/>
    <property type="match status" value="1"/>
</dbReference>
<protein>
    <submittedName>
        <fullName evidence="11">Glycosyltransferase family 39 protein</fullName>
    </submittedName>
</protein>
<evidence type="ECO:0000256" key="2">
    <source>
        <dbReference type="ARBA" id="ARBA00022475"/>
    </source>
</evidence>
<keyword evidence="2" id="KW-1003">Cell membrane</keyword>
<feature type="transmembrane region" description="Helical" evidence="9">
    <location>
        <begin position="336"/>
        <end position="356"/>
    </location>
</feature>
<sequence>MHDDSLAEPRPVHRSTAQPGSPMPTDWRPLLALLAWCLAFLAIRLAEHGTLERDEAEIVYLTQQLRLGYGTQPPLYAWLQWLVFAAFGIDRFALLILKTCAMAVTCIAMFQVARSLVGRRAALAVSASLALFPQVAWEAMRIQTHSVLMTAIAAATLWCYVALLRKPSLLRYAGFGLLCGLGLQAKYNYGVFLAAVLGASLLVGEHRRVLWTWRAWAAVPPALLLVLPHAIWMMQYPELAFGGTLRKMQEGAAAAPWLERVAQGGVSVLAAALSFVALPLLVWMAVLWRRRALWRGQVAFDAGPAGRFFACLYGICAALLLALVLTGEVGTIKERWMIPLLFSLPLGVLAMFPALANDAICTAILRVSGAVALCLLALLPGRTWLGPAIGKEMTRHHPYAALADALPRHCPAARAIVTESLLSAGNLHFVRPALPALLLEDALRESVPLPVPAAFVAHAREAPSAQAMFYRAWPAAQLTNPQLVSLPLEDGSGRRMAFLLACVGTGPPP</sequence>
<feature type="transmembrane region" description="Helical" evidence="9">
    <location>
        <begin position="67"/>
        <end position="89"/>
    </location>
</feature>
<feature type="transmembrane region" description="Helical" evidence="9">
    <location>
        <begin position="363"/>
        <end position="385"/>
    </location>
</feature>
<keyword evidence="3" id="KW-0328">Glycosyltransferase</keyword>
<evidence type="ECO:0000256" key="7">
    <source>
        <dbReference type="ARBA" id="ARBA00023136"/>
    </source>
</evidence>
<keyword evidence="7 9" id="KW-0472">Membrane</keyword>
<dbReference type="PANTHER" id="PTHR33908:SF11">
    <property type="entry name" value="MEMBRANE PROTEIN"/>
    <property type="match status" value="1"/>
</dbReference>
<organism evidence="11 12">
    <name type="scientific">Massilia norwichensis</name>
    <dbReference type="NCBI Taxonomy" id="1442366"/>
    <lineage>
        <taxon>Bacteria</taxon>
        <taxon>Pseudomonadati</taxon>
        <taxon>Pseudomonadota</taxon>
        <taxon>Betaproteobacteria</taxon>
        <taxon>Burkholderiales</taxon>
        <taxon>Oxalobacteraceae</taxon>
        <taxon>Telluria group</taxon>
        <taxon>Massilia</taxon>
    </lineage>
</organism>
<evidence type="ECO:0000313" key="11">
    <source>
        <dbReference type="EMBL" id="MCS0591820.1"/>
    </source>
</evidence>
<evidence type="ECO:0000256" key="4">
    <source>
        <dbReference type="ARBA" id="ARBA00022679"/>
    </source>
</evidence>
<feature type="domain" description="Glycosyltransferase RgtA/B/C/D-like" evidence="10">
    <location>
        <begin position="72"/>
        <end position="232"/>
    </location>
</feature>
<dbReference type="Pfam" id="PF13231">
    <property type="entry name" value="PMT_2"/>
    <property type="match status" value="1"/>
</dbReference>
<keyword evidence="12" id="KW-1185">Reference proteome</keyword>
<name>A0ABT2ACI7_9BURK</name>
<feature type="region of interest" description="Disordered" evidence="8">
    <location>
        <begin position="1"/>
        <end position="22"/>
    </location>
</feature>
<dbReference type="RefSeq" id="WP_258847587.1">
    <property type="nucleotide sequence ID" value="NZ_JANUGX010000031.1"/>
</dbReference>
<evidence type="ECO:0000259" key="10">
    <source>
        <dbReference type="Pfam" id="PF13231"/>
    </source>
</evidence>
<gene>
    <name evidence="11" type="ORF">NX782_21745</name>
</gene>
<dbReference type="InterPro" id="IPR050297">
    <property type="entry name" value="LipidA_mod_glycosyltrf_83"/>
</dbReference>
<evidence type="ECO:0000313" key="12">
    <source>
        <dbReference type="Proteomes" id="UP001205560"/>
    </source>
</evidence>
<reference evidence="11 12" key="1">
    <citation type="submission" date="2022-08" db="EMBL/GenBank/DDBJ databases">
        <title>Reclassification of Massilia species as members of the genera Telluria, Duganella, Pseudoduganella, Mokoshia gen. nov. and Zemynaea gen. nov. using orthogonal and non-orthogonal genome-based approaches.</title>
        <authorList>
            <person name="Bowman J.P."/>
        </authorList>
    </citation>
    <scope>NUCLEOTIDE SEQUENCE [LARGE SCALE GENOMIC DNA]</scope>
    <source>
        <strain evidence="11 12">LMG 28164</strain>
    </source>
</reference>
<keyword evidence="6 9" id="KW-1133">Transmembrane helix</keyword>
<evidence type="ECO:0000256" key="3">
    <source>
        <dbReference type="ARBA" id="ARBA00022676"/>
    </source>
</evidence>
<proteinExistence type="predicted"/>
<dbReference type="Proteomes" id="UP001205560">
    <property type="component" value="Unassembled WGS sequence"/>
</dbReference>
<evidence type="ECO:0000256" key="6">
    <source>
        <dbReference type="ARBA" id="ARBA00022989"/>
    </source>
</evidence>
<feature type="transmembrane region" description="Helical" evidence="9">
    <location>
        <begin position="266"/>
        <end position="288"/>
    </location>
</feature>